<keyword evidence="2" id="KW-1185">Reference proteome</keyword>
<dbReference type="Proteomes" id="UP000055035">
    <property type="component" value="Unassembled WGS sequence"/>
</dbReference>
<protein>
    <submittedName>
        <fullName evidence="1">Uncharacterized protein</fullName>
    </submittedName>
</protein>
<proteinExistence type="predicted"/>
<dbReference type="RefSeq" id="WP_058470963.1">
    <property type="nucleotide sequence ID" value="NZ_CAAAIC010000003.1"/>
</dbReference>
<organism evidence="1 2">
    <name type="scientific">Legionella jordanis</name>
    <dbReference type="NCBI Taxonomy" id="456"/>
    <lineage>
        <taxon>Bacteria</taxon>
        <taxon>Pseudomonadati</taxon>
        <taxon>Pseudomonadota</taxon>
        <taxon>Gammaproteobacteria</taxon>
        <taxon>Legionellales</taxon>
        <taxon>Legionellaceae</taxon>
        <taxon>Legionella</taxon>
    </lineage>
</organism>
<dbReference type="AlphaFoldDB" id="A0A0W0VAN9"/>
<sequence length="196" mass="22072">MRASHKYYLRKFNRQNEWLNANATGTFERAPDSELNGVFAYLSYKPSKTLLISKLQDYQSFHPGINQYNVVLRRRSLGLFGNSNQPASDAPAFGGELLLLNGDIIFWNFKSGKYSLMNPSLHDDSPNLSQEIDDSGLPAERFISIDKANVFDSVYLKTYFLPNGQFRNASEECVQIICAGLGLNYLDSPCTPPLEV</sequence>
<accession>A0A0W0VAN9</accession>
<dbReference type="OrthoDB" id="5649092at2"/>
<gene>
    <name evidence="1" type="ORF">Ljor_1482</name>
</gene>
<evidence type="ECO:0000313" key="1">
    <source>
        <dbReference type="EMBL" id="KTD17176.1"/>
    </source>
</evidence>
<reference evidence="1 2" key="1">
    <citation type="submission" date="2015-11" db="EMBL/GenBank/DDBJ databases">
        <title>Genomic analysis of 38 Legionella species identifies large and diverse effector repertoires.</title>
        <authorList>
            <person name="Burstein D."/>
            <person name="Amaro F."/>
            <person name="Zusman T."/>
            <person name="Lifshitz Z."/>
            <person name="Cohen O."/>
            <person name="Gilbert J.A."/>
            <person name="Pupko T."/>
            <person name="Shuman H.A."/>
            <person name="Segal G."/>
        </authorList>
    </citation>
    <scope>NUCLEOTIDE SEQUENCE [LARGE SCALE GENOMIC DNA]</scope>
    <source>
        <strain evidence="1 2">BL-540</strain>
    </source>
</reference>
<dbReference type="PATRIC" id="fig|456.5.peg.1585"/>
<dbReference type="STRING" id="456.Ljor_1482"/>
<dbReference type="EMBL" id="LNYJ01000011">
    <property type="protein sequence ID" value="KTD17176.1"/>
    <property type="molecule type" value="Genomic_DNA"/>
</dbReference>
<evidence type="ECO:0000313" key="2">
    <source>
        <dbReference type="Proteomes" id="UP000055035"/>
    </source>
</evidence>
<comment type="caution">
    <text evidence="1">The sequence shown here is derived from an EMBL/GenBank/DDBJ whole genome shotgun (WGS) entry which is preliminary data.</text>
</comment>
<name>A0A0W0VAN9_9GAMM</name>